<reference evidence="1" key="1">
    <citation type="journal article" date="2020" name="mSystems">
        <title>Genome- and Community-Level Interaction Insights into Carbon Utilization and Element Cycling Functions of Hydrothermarchaeota in Hydrothermal Sediment.</title>
        <authorList>
            <person name="Zhou Z."/>
            <person name="Liu Y."/>
            <person name="Xu W."/>
            <person name="Pan J."/>
            <person name="Luo Z.H."/>
            <person name="Li M."/>
        </authorList>
    </citation>
    <scope>NUCLEOTIDE SEQUENCE [LARGE SCALE GENOMIC DNA]</scope>
    <source>
        <strain evidence="1">SpSt-754</strain>
    </source>
</reference>
<proteinExistence type="predicted"/>
<comment type="caution">
    <text evidence="1">The sequence shown here is derived from an EMBL/GenBank/DDBJ whole genome shotgun (WGS) entry which is preliminary data.</text>
</comment>
<gene>
    <name evidence="1" type="ORF">ENV38_06415</name>
</gene>
<accession>A0A7V3KPI7</accession>
<protein>
    <submittedName>
        <fullName evidence="1">Uncharacterized protein</fullName>
    </submittedName>
</protein>
<name>A0A7V3KPI7_UNCW3</name>
<organism evidence="1">
    <name type="scientific">candidate division WOR-3 bacterium</name>
    <dbReference type="NCBI Taxonomy" id="2052148"/>
    <lineage>
        <taxon>Bacteria</taxon>
        <taxon>Bacteria division WOR-3</taxon>
    </lineage>
</organism>
<sequence length="203" mass="23054">MVIACLLGFLLSGFVSLEQEVSLVEIKIKGNFMNVEVSDFPYEGVLTVDIKGTIKDGLSAVDYPNSFVKNVEVKKSNGFTRIIFRMVGPFEITDKSRSSTSISISLKPLRQRMIVEPMKYSKIQAQPFGEVKVVKETVFVSKPKPVFLRCSDLIGEELSEFVKIATGQSIDLKKDKRFTGQYNSVSLERFFREFPDYFEKYAK</sequence>
<evidence type="ECO:0000313" key="1">
    <source>
        <dbReference type="EMBL" id="HGB36517.1"/>
    </source>
</evidence>
<dbReference type="EMBL" id="DTGD01000241">
    <property type="protein sequence ID" value="HGB36517.1"/>
    <property type="molecule type" value="Genomic_DNA"/>
</dbReference>
<dbReference type="AlphaFoldDB" id="A0A7V3KPI7"/>